<sequence length="365" mass="40530">MPSEDVAILTGISWYPNPGYTQLSGPPNDLKIVEEWLLDPKRGAVQPENVYKIETPPVDSRDFDPEIAPPVGQDFDRVFRKLLTSRMKLGAGRVQGRLYLYFSGHGFCHRSLEKPAEAALYCANASREMYEHIFGTHYARVAVGWALFAEVVLIMDCCRDSEVSRVPMPRPYRDTPDDGLAAEVKFLSIYAVPKGAKAQERPIEERNGNVHGLLTHVLLKLLDELPPADGVQISATQLKNHILESWPAICGPEAAPRPDIYLPSAGEVYFPSANQGSPFEFRCVSPLQQASTLSLVDGTFQIIANFSLDQSGPDVVHEAGPIISYERLANTLKLRMKPGLYQYRVDLPAKQDTFKVDGSNGYVEL</sequence>
<comment type="caution">
    <text evidence="1">The sequence shown here is derived from an EMBL/GenBank/DDBJ whole genome shotgun (WGS) entry which is preliminary data.</text>
</comment>
<evidence type="ECO:0000313" key="2">
    <source>
        <dbReference type="Proteomes" id="UP000198900"/>
    </source>
</evidence>
<proteinExistence type="predicted"/>
<dbReference type="AlphaFoldDB" id="A0A7Z7BM42"/>
<gene>
    <name evidence="1" type="ORF">SAMN04487926_15317</name>
</gene>
<keyword evidence="2" id="KW-1185">Reference proteome</keyword>
<accession>A0A7Z7BM42</accession>
<reference evidence="1" key="1">
    <citation type="submission" date="2016-10" db="EMBL/GenBank/DDBJ databases">
        <authorList>
            <person name="Varghese N."/>
            <person name="Submissions S."/>
        </authorList>
    </citation>
    <scope>NUCLEOTIDE SEQUENCE [LARGE SCALE GENOMIC DNA]</scope>
    <source>
        <strain evidence="1">YR281</strain>
    </source>
</reference>
<protein>
    <recommendedName>
        <fullName evidence="3">Caspase domain-containing protein</fullName>
    </recommendedName>
</protein>
<evidence type="ECO:0008006" key="3">
    <source>
        <dbReference type="Google" id="ProtNLM"/>
    </source>
</evidence>
<name>A0A7Z7BM42_9BURK</name>
<evidence type="ECO:0000313" key="1">
    <source>
        <dbReference type="EMBL" id="SDJ47177.1"/>
    </source>
</evidence>
<dbReference type="RefSeq" id="WP_143036695.1">
    <property type="nucleotide sequence ID" value="NZ_FNDI01000053.1"/>
</dbReference>
<organism evidence="1 2">
    <name type="scientific">Paraburkholderia steynii</name>
    <dbReference type="NCBI Taxonomy" id="1245441"/>
    <lineage>
        <taxon>Bacteria</taxon>
        <taxon>Pseudomonadati</taxon>
        <taxon>Pseudomonadota</taxon>
        <taxon>Betaproteobacteria</taxon>
        <taxon>Burkholderiales</taxon>
        <taxon>Burkholderiaceae</taxon>
        <taxon>Paraburkholderia</taxon>
    </lineage>
</organism>
<dbReference type="Proteomes" id="UP000198900">
    <property type="component" value="Unassembled WGS sequence"/>
</dbReference>
<dbReference type="Gene3D" id="3.40.50.1460">
    <property type="match status" value="1"/>
</dbReference>
<dbReference type="EMBL" id="FNDI01000053">
    <property type="protein sequence ID" value="SDJ47177.1"/>
    <property type="molecule type" value="Genomic_DNA"/>
</dbReference>